<dbReference type="Pfam" id="PF01937">
    <property type="entry name" value="ARMT1-like_dom"/>
    <property type="match status" value="1"/>
</dbReference>
<dbReference type="Gene3D" id="3.40.50.10880">
    <property type="entry name" value="Uncharacterised protein PF01937, DUF89, domain 3"/>
    <property type="match status" value="1"/>
</dbReference>
<dbReference type="SUPFAM" id="SSF111321">
    <property type="entry name" value="AF1104-like"/>
    <property type="match status" value="1"/>
</dbReference>
<dbReference type="InterPro" id="IPR014444">
    <property type="entry name" value="PH1575-like"/>
</dbReference>
<name>A0A971S157_9BACT</name>
<reference evidence="2" key="2">
    <citation type="submission" date="2020-01" db="EMBL/GenBank/DDBJ databases">
        <authorList>
            <person name="Campanaro S."/>
        </authorList>
    </citation>
    <scope>NUCLEOTIDE SEQUENCE</scope>
    <source>
        <strain evidence="2">AS06rmzACSIP_7</strain>
    </source>
</reference>
<gene>
    <name evidence="2" type="ORF">GXY80_10055</name>
</gene>
<dbReference type="AlphaFoldDB" id="A0A971S157"/>
<dbReference type="InterPro" id="IPR002052">
    <property type="entry name" value="DNA_methylase_N6_adenine_CS"/>
</dbReference>
<organism evidence="2 3">
    <name type="scientific">Syntrophorhabdus aromaticivorans</name>
    <dbReference type="NCBI Taxonomy" id="328301"/>
    <lineage>
        <taxon>Bacteria</taxon>
        <taxon>Pseudomonadati</taxon>
        <taxon>Thermodesulfobacteriota</taxon>
        <taxon>Syntrophorhabdia</taxon>
        <taxon>Syntrophorhabdales</taxon>
        <taxon>Syntrophorhabdaceae</taxon>
        <taxon>Syntrophorhabdus</taxon>
    </lineage>
</organism>
<dbReference type="PROSITE" id="PS00092">
    <property type="entry name" value="N6_MTASE"/>
    <property type="match status" value="1"/>
</dbReference>
<evidence type="ECO:0000313" key="2">
    <source>
        <dbReference type="EMBL" id="NLW35808.1"/>
    </source>
</evidence>
<dbReference type="Proteomes" id="UP000777265">
    <property type="component" value="Unassembled WGS sequence"/>
</dbReference>
<sequence>MKPDVKCGLCILEWVYGRTVAQNDGRDIPQLFKSIAGLLYNGMGASTNLGDICNQAVDLIYKFVAPTSDFWEELKRKTNGYVETLLSGGKGYIAKGCSPRERVERALHLAAAGNVAPMGAPSGALAFPEAIEIMEGKGCAPILIGDAYDAVRKAKNILYVTDNAGEIGFDSLLISELKEMGIKVTVVVKDPPYFEDATKEDARRFGLDRMADKVAAVNKVFIPGKDEGPASDAYRESDLMIIKGTGNYDALRGETDGKAAIFLLKVKCDPIARDTGAVEGEFVIKLDK</sequence>
<comment type="caution">
    <text evidence="2">The sequence shown here is derived from an EMBL/GenBank/DDBJ whole genome shotgun (WGS) entry which is preliminary data.</text>
</comment>
<reference evidence="2" key="1">
    <citation type="journal article" date="2020" name="Biotechnol. Biofuels">
        <title>New insights from the biogas microbiome by comprehensive genome-resolved metagenomics of nearly 1600 species originating from multiple anaerobic digesters.</title>
        <authorList>
            <person name="Campanaro S."/>
            <person name="Treu L."/>
            <person name="Rodriguez-R L.M."/>
            <person name="Kovalovszki A."/>
            <person name="Ziels R.M."/>
            <person name="Maus I."/>
            <person name="Zhu X."/>
            <person name="Kougias P.G."/>
            <person name="Basile A."/>
            <person name="Luo G."/>
            <person name="Schluter A."/>
            <person name="Konstantinidis K.T."/>
            <person name="Angelidaki I."/>
        </authorList>
    </citation>
    <scope>NUCLEOTIDE SEQUENCE</scope>
    <source>
        <strain evidence="2">AS06rmzACSIP_7</strain>
    </source>
</reference>
<evidence type="ECO:0000313" key="3">
    <source>
        <dbReference type="Proteomes" id="UP000777265"/>
    </source>
</evidence>
<dbReference type="PIRSF" id="PIRSF006593">
    <property type="entry name" value="UCP006593"/>
    <property type="match status" value="1"/>
</dbReference>
<proteinExistence type="predicted"/>
<dbReference type="GO" id="GO:0032259">
    <property type="term" value="P:methylation"/>
    <property type="evidence" value="ECO:0007669"/>
    <property type="project" value="InterPro"/>
</dbReference>
<dbReference type="GO" id="GO:0008168">
    <property type="term" value="F:methyltransferase activity"/>
    <property type="evidence" value="ECO:0007669"/>
    <property type="project" value="InterPro"/>
</dbReference>
<feature type="domain" description="Damage-control phosphatase ARMT1-like metal-binding" evidence="1">
    <location>
        <begin position="59"/>
        <end position="281"/>
    </location>
</feature>
<protein>
    <submittedName>
        <fullName evidence="2">DUF89 family protein</fullName>
    </submittedName>
</protein>
<dbReference type="InterPro" id="IPR002791">
    <property type="entry name" value="ARMT1-like_metal-bd"/>
</dbReference>
<dbReference type="InterPro" id="IPR036075">
    <property type="entry name" value="ARMT-1-like_metal-bd_sf"/>
</dbReference>
<dbReference type="GO" id="GO:0003676">
    <property type="term" value="F:nucleic acid binding"/>
    <property type="evidence" value="ECO:0007669"/>
    <property type="project" value="InterPro"/>
</dbReference>
<dbReference type="EMBL" id="JAAYEE010000173">
    <property type="protein sequence ID" value="NLW35808.1"/>
    <property type="molecule type" value="Genomic_DNA"/>
</dbReference>
<accession>A0A971S157</accession>
<evidence type="ECO:0000259" key="1">
    <source>
        <dbReference type="Pfam" id="PF01937"/>
    </source>
</evidence>